<sequence>MFWKQFSRGIRESVERCNWFGSRKDVKVKQESQLQSPVHYPCRFLPCLVEKIFCKPVVHKHKNVGVGDHHENKDNRKEDCNKSNFDNQYTFYGAVGWSGALMLGYVLSQRMWYKKKCYLQSKSTLFKNEECAYLIRFFSEKAESQPINNTLFSSKQKSIHYINSSATQETYGDKEFDEAAKELKMAHQKIMGEAENRKGVACLSRNSNHEAIEHFRRASQFDNGPAAFNLGLCHELGIGTKQDFNLAAQWYELASDRGHATAMYNLGVFYAHGWGGLKANVTHARHLFQQAAQLGQVDAQAAIDSDPSYNETIDTSILYKVDKKYNINAALENININLYGM</sequence>
<reference evidence="1" key="1">
    <citation type="submission" date="2015-12" db="EMBL/GenBank/DDBJ databases">
        <title>De novo transcriptome assembly of four potential Pierce s Disease insect vectors from Arizona vineyards.</title>
        <authorList>
            <person name="Tassone E.E."/>
        </authorList>
    </citation>
    <scope>NUCLEOTIDE SEQUENCE</scope>
</reference>
<dbReference type="InterPro" id="IPR011990">
    <property type="entry name" value="TPR-like_helical_dom_sf"/>
</dbReference>
<organism evidence="1">
    <name type="scientific">Clastoptera arizonana</name>
    <name type="common">Arizona spittle bug</name>
    <dbReference type="NCBI Taxonomy" id="38151"/>
    <lineage>
        <taxon>Eukaryota</taxon>
        <taxon>Metazoa</taxon>
        <taxon>Ecdysozoa</taxon>
        <taxon>Arthropoda</taxon>
        <taxon>Hexapoda</taxon>
        <taxon>Insecta</taxon>
        <taxon>Pterygota</taxon>
        <taxon>Neoptera</taxon>
        <taxon>Paraneoptera</taxon>
        <taxon>Hemiptera</taxon>
        <taxon>Auchenorrhyncha</taxon>
        <taxon>Cercopoidea</taxon>
        <taxon>Clastopteridae</taxon>
        <taxon>Clastoptera</taxon>
    </lineage>
</organism>
<evidence type="ECO:0008006" key="2">
    <source>
        <dbReference type="Google" id="ProtNLM"/>
    </source>
</evidence>
<dbReference type="SMART" id="SM00671">
    <property type="entry name" value="SEL1"/>
    <property type="match status" value="3"/>
</dbReference>
<accession>A0A1B6DZK5</accession>
<dbReference type="AlphaFoldDB" id="A0A1B6DZK5"/>
<dbReference type="SUPFAM" id="SSF81901">
    <property type="entry name" value="HCP-like"/>
    <property type="match status" value="1"/>
</dbReference>
<dbReference type="PANTHER" id="PTHR45011">
    <property type="entry name" value="DAP3-BINDING CELL DEATH ENHANCER 1"/>
    <property type="match status" value="1"/>
</dbReference>
<dbReference type="Pfam" id="PF08238">
    <property type="entry name" value="Sel1"/>
    <property type="match status" value="3"/>
</dbReference>
<dbReference type="PANTHER" id="PTHR45011:SF1">
    <property type="entry name" value="DAP3-BINDING CELL DEATH ENHANCER 1"/>
    <property type="match status" value="1"/>
</dbReference>
<proteinExistence type="predicted"/>
<evidence type="ECO:0000313" key="1">
    <source>
        <dbReference type="EMBL" id="JAS31113.1"/>
    </source>
</evidence>
<dbReference type="Gene3D" id="1.25.40.10">
    <property type="entry name" value="Tetratricopeptide repeat domain"/>
    <property type="match status" value="1"/>
</dbReference>
<dbReference type="InterPro" id="IPR006597">
    <property type="entry name" value="Sel1-like"/>
</dbReference>
<name>A0A1B6DZK5_9HEMI</name>
<gene>
    <name evidence="1" type="ORF">g.41922</name>
</gene>
<dbReference type="InterPro" id="IPR052748">
    <property type="entry name" value="ISR_Activator"/>
</dbReference>
<protein>
    <recommendedName>
        <fullName evidence="2">Death ligand signal enhancer</fullName>
    </recommendedName>
</protein>
<dbReference type="EMBL" id="GEDC01006185">
    <property type="protein sequence ID" value="JAS31113.1"/>
    <property type="molecule type" value="Transcribed_RNA"/>
</dbReference>